<keyword evidence="4 11" id="KW-0328">Glycosyltransferase</keyword>
<feature type="region of interest" description="Disordered" evidence="12">
    <location>
        <begin position="1"/>
        <end position="43"/>
    </location>
</feature>
<dbReference type="PANTHER" id="PTHR22914">
    <property type="entry name" value="CHITIN SYNTHASE"/>
    <property type="match status" value="1"/>
</dbReference>
<evidence type="ECO:0000259" key="13">
    <source>
        <dbReference type="Pfam" id="PF08407"/>
    </source>
</evidence>
<dbReference type="GO" id="GO:0071555">
    <property type="term" value="P:cell wall organization"/>
    <property type="evidence" value="ECO:0007669"/>
    <property type="project" value="UniProtKB-KW"/>
</dbReference>
<dbReference type="CDD" id="cd04190">
    <property type="entry name" value="Chitin_synth_C"/>
    <property type="match status" value="1"/>
</dbReference>
<evidence type="ECO:0000256" key="4">
    <source>
        <dbReference type="ARBA" id="ARBA00022676"/>
    </source>
</evidence>
<evidence type="ECO:0000256" key="2">
    <source>
        <dbReference type="ARBA" id="ARBA00012543"/>
    </source>
</evidence>
<keyword evidence="6 11" id="KW-0812">Transmembrane</keyword>
<name>A0AA97NRK8_PYRO3</name>
<evidence type="ECO:0000256" key="9">
    <source>
        <dbReference type="ARBA" id="ARBA00023316"/>
    </source>
</evidence>
<dbReference type="GO" id="GO:0004100">
    <property type="term" value="F:chitin synthase activity"/>
    <property type="evidence" value="ECO:0007669"/>
    <property type="project" value="UniProtKB-UniRule"/>
</dbReference>
<dbReference type="GO" id="GO:0005886">
    <property type="term" value="C:plasma membrane"/>
    <property type="evidence" value="ECO:0007669"/>
    <property type="project" value="UniProtKB-SubCell"/>
</dbReference>
<dbReference type="GO" id="GO:0030428">
    <property type="term" value="C:cell septum"/>
    <property type="evidence" value="ECO:0007669"/>
    <property type="project" value="TreeGrafter"/>
</dbReference>
<dbReference type="Proteomes" id="UP000011086">
    <property type="component" value="Unassembled WGS sequence"/>
</dbReference>
<evidence type="ECO:0000256" key="6">
    <source>
        <dbReference type="ARBA" id="ARBA00022692"/>
    </source>
</evidence>
<feature type="domain" description="Chitin synthase N-terminal" evidence="13">
    <location>
        <begin position="161"/>
        <end position="233"/>
    </location>
</feature>
<evidence type="ECO:0000256" key="5">
    <source>
        <dbReference type="ARBA" id="ARBA00022679"/>
    </source>
</evidence>
<keyword evidence="8 11" id="KW-0472">Membrane</keyword>
<dbReference type="GO" id="GO:0006031">
    <property type="term" value="P:chitin biosynthetic process"/>
    <property type="evidence" value="ECO:0007669"/>
    <property type="project" value="UniProtKB-UniRule"/>
</dbReference>
<dbReference type="InterPro" id="IPR004835">
    <property type="entry name" value="Chitin_synth"/>
</dbReference>
<dbReference type="EC" id="2.4.1.16" evidence="2 11"/>
<gene>
    <name evidence="14" type="ORF">OOU_Y34scaffold00735g4</name>
</gene>
<feature type="transmembrane region" description="Helical" evidence="11">
    <location>
        <begin position="587"/>
        <end position="612"/>
    </location>
</feature>
<feature type="region of interest" description="Disordered" evidence="12">
    <location>
        <begin position="114"/>
        <end position="156"/>
    </location>
</feature>
<proteinExistence type="inferred from homology"/>
<feature type="transmembrane region" description="Helical" evidence="11">
    <location>
        <begin position="855"/>
        <end position="876"/>
    </location>
</feature>
<feature type="transmembrane region" description="Helical" evidence="11">
    <location>
        <begin position="643"/>
        <end position="664"/>
    </location>
</feature>
<evidence type="ECO:0000256" key="11">
    <source>
        <dbReference type="RuleBase" id="RU366040"/>
    </source>
</evidence>
<protein>
    <recommendedName>
        <fullName evidence="2 11">Chitin synthase</fullName>
        <ecNumber evidence="2 11">2.4.1.16</ecNumber>
    </recommendedName>
</protein>
<evidence type="ECO:0000256" key="3">
    <source>
        <dbReference type="ARBA" id="ARBA00022475"/>
    </source>
</evidence>
<dbReference type="Pfam" id="PF01644">
    <property type="entry name" value="Chitin_synth_1"/>
    <property type="match status" value="1"/>
</dbReference>
<feature type="transmembrane region" description="Helical" evidence="11">
    <location>
        <begin position="676"/>
        <end position="698"/>
    </location>
</feature>
<keyword evidence="9 11" id="KW-0961">Cell wall biogenesis/degradation</keyword>
<dbReference type="InterPro" id="IPR013616">
    <property type="entry name" value="Chitin_synth_N"/>
</dbReference>
<feature type="transmembrane region" description="Helical" evidence="11">
    <location>
        <begin position="897"/>
        <end position="918"/>
    </location>
</feature>
<dbReference type="PANTHER" id="PTHR22914:SF11">
    <property type="entry name" value="CHITIN SYNTHASE B"/>
    <property type="match status" value="1"/>
</dbReference>
<dbReference type="InterPro" id="IPR029044">
    <property type="entry name" value="Nucleotide-diphossugar_trans"/>
</dbReference>
<feature type="compositionally biased region" description="Polar residues" evidence="12">
    <location>
        <begin position="21"/>
        <end position="33"/>
    </location>
</feature>
<evidence type="ECO:0000256" key="8">
    <source>
        <dbReference type="ARBA" id="ARBA00023136"/>
    </source>
</evidence>
<dbReference type="Pfam" id="PF08407">
    <property type="entry name" value="Chitin_synth_1N"/>
    <property type="match status" value="1"/>
</dbReference>
<organism evidence="14">
    <name type="scientific">Pyricularia oryzae (strain Y34)</name>
    <name type="common">Rice blast fungus</name>
    <name type="synonym">Magnaporthe oryzae</name>
    <dbReference type="NCBI Taxonomy" id="1143189"/>
    <lineage>
        <taxon>Eukaryota</taxon>
        <taxon>Fungi</taxon>
        <taxon>Dikarya</taxon>
        <taxon>Ascomycota</taxon>
        <taxon>Pezizomycotina</taxon>
        <taxon>Sordariomycetes</taxon>
        <taxon>Sordariomycetidae</taxon>
        <taxon>Magnaporthales</taxon>
        <taxon>Pyriculariaceae</taxon>
        <taxon>Pyricularia</taxon>
    </lineage>
</organism>
<feature type="transmembrane region" description="Helical" evidence="11">
    <location>
        <begin position="761"/>
        <end position="778"/>
    </location>
</feature>
<keyword evidence="7 11" id="KW-1133">Transmembrane helix</keyword>
<evidence type="ECO:0000256" key="1">
    <source>
        <dbReference type="ARBA" id="ARBA00004651"/>
    </source>
</evidence>
<feature type="transmembrane region" description="Helical" evidence="11">
    <location>
        <begin position="727"/>
        <end position="749"/>
    </location>
</feature>
<evidence type="ECO:0000256" key="10">
    <source>
        <dbReference type="ARBA" id="ARBA00038055"/>
    </source>
</evidence>
<comment type="subcellular location">
    <subcellularLocation>
        <location evidence="1 11">Cell membrane</location>
        <topology evidence="1 11">Multi-pass membrane protein</topology>
    </subcellularLocation>
</comment>
<dbReference type="SMR" id="A0AA97NRK8"/>
<comment type="similarity">
    <text evidence="10">Belongs to the chitin synthase family. Class III subfamily.</text>
</comment>
<comment type="function">
    <text evidence="11">Polymerizes chitin, a structural polymer of the cell wall and septum, by transferring the sugar moiety of UDP-GlcNAc to the non-reducing end of the growing chitin polymer.</text>
</comment>
<accession>A0AA97NRK8</accession>
<comment type="catalytic activity">
    <reaction evidence="11">
        <text>[(1-&gt;4)-N-acetyl-beta-D-glucosaminyl](n) + UDP-N-acetyl-alpha-D-glucosamine = [(1-&gt;4)-N-acetyl-beta-D-glucosaminyl](n+1) + UDP + H(+)</text>
        <dbReference type="Rhea" id="RHEA:16637"/>
        <dbReference type="Rhea" id="RHEA-COMP:9593"/>
        <dbReference type="Rhea" id="RHEA-COMP:9595"/>
        <dbReference type="ChEBI" id="CHEBI:15378"/>
        <dbReference type="ChEBI" id="CHEBI:17029"/>
        <dbReference type="ChEBI" id="CHEBI:57705"/>
        <dbReference type="ChEBI" id="CHEBI:58223"/>
        <dbReference type="EC" id="2.4.1.16"/>
    </reaction>
</comment>
<feature type="compositionally biased region" description="Gly residues" evidence="12">
    <location>
        <begin position="1"/>
        <end position="12"/>
    </location>
</feature>
<sequence>MAYRGAGGPGGGRDYDGHNMQDLNPHSQYSNVQLPPGHEQEDEAHRSLLTQGTTLYDHDRLGAHTPPVRPVSAYSLTESYAPNAPTTVPGSAVGASPSPFQNDYGVSSGYQGAMGGHADDGFPIGGGDPQQGHPYDTEDSWVQRQNPNAAPQGGGLKRYATRKVKLVQGSVLSIDYNVPSAIRNAVQPKYREQEGTNEEFIKMRYTAATCDPNDFTLKNGYDLRPRMYNRHTELLIAITYYNEDKVLLSRTLHGVMQNIRDIVNLKKSTFWNKGGPAWQKIVVCLVFDGIEKTDKNVLDVLATIGIYQDGVVKKDVHGQETVAHIFEYTTQLSVTPSQQLIRPQDDGPNTLPPVQFIFCLKAKNSKKINSHRWLFNAFGRILNPEVCILLDAGTKPSSRSLLGLWEGFYNDKDLGGACGEIHAMLGKGGRKLLNPLVAVQNFEYKISNILDKPLESAFGYVSVLPGAFSAYRFRAIMGRPLEQYFHGDHTLSKILGKKGIEGMNIFKKNMFLAEDRILCFELVAKAGQKWHLSYIKAAKGETDVPEGAAEFISQRRRWLNGSFAATLYSLMHFGRMYKSGHNIIRMFFFHVQLIYNILNVIFTWFSLASYWLTTTVIMDLVGNPQVGQNAREGWPFGNTVTPLFNAVLKYIYLAFVILQFILALGNRPKGSKYTYVTSFFVFSVIQAYILVLSGYLVVQAFQTPIGEQIKTDTAKDFMDSIFGKSGAAGVILLALIAIYGIYFIASFMYLDPWHMFHSFPYYMLLMSTYINILMVYAFNNWHDVSWGTKGSDSNEALPSANITKGEKDEVVVEEIDKPQEDIDSQFEATVRRALAPFNDEEKPEPKDLEDSYKSFRTMLVVLWLFSNCLLAVAITSDNFDALTKNQNTARTASFFQFLLFSTAFLSLIRFIGFLWFLGKTGIMCCIARR</sequence>
<dbReference type="AlphaFoldDB" id="A0AA97NRK8"/>
<reference evidence="14" key="1">
    <citation type="journal article" date="2012" name="PLoS Genet.">
        <title>Comparative analysis of the genomes of two field isolates of the rice blast fungus Magnaporthe oryzae.</title>
        <authorList>
            <person name="Xue M."/>
            <person name="Yang J."/>
            <person name="Li Z."/>
            <person name="Hu S."/>
            <person name="Yao N."/>
            <person name="Dean R.A."/>
            <person name="Zhao W."/>
            <person name="Shen M."/>
            <person name="Zhang H."/>
            <person name="Li C."/>
            <person name="Liu L."/>
            <person name="Cao L."/>
            <person name="Xu X."/>
            <person name="Xing Y."/>
            <person name="Hsiang T."/>
            <person name="Zhang Z."/>
            <person name="Xu J.R."/>
            <person name="Peng Y.L."/>
        </authorList>
    </citation>
    <scope>NUCLEOTIDE SEQUENCE</scope>
    <source>
        <strain evidence="14">Y34</strain>
    </source>
</reference>
<feature type="compositionally biased region" description="Polar residues" evidence="12">
    <location>
        <begin position="140"/>
        <end position="149"/>
    </location>
</feature>
<evidence type="ECO:0000256" key="12">
    <source>
        <dbReference type="SAM" id="MobiDB-lite"/>
    </source>
</evidence>
<evidence type="ECO:0000313" key="14">
    <source>
        <dbReference type="EMBL" id="ELQ34979.1"/>
    </source>
</evidence>
<dbReference type="EMBL" id="JH793353">
    <property type="protein sequence ID" value="ELQ34979.1"/>
    <property type="molecule type" value="Genomic_DNA"/>
</dbReference>
<dbReference type="SUPFAM" id="SSF53448">
    <property type="entry name" value="Nucleotide-diphospho-sugar transferases"/>
    <property type="match status" value="1"/>
</dbReference>
<evidence type="ECO:0000256" key="7">
    <source>
        <dbReference type="ARBA" id="ARBA00022989"/>
    </source>
</evidence>
<keyword evidence="5 11" id="KW-0808">Transferase</keyword>
<keyword evidence="3 11" id="KW-1003">Cell membrane</keyword>